<accession>A0A846YS04</accession>
<dbReference type="AlphaFoldDB" id="A0A846YS04"/>
<proteinExistence type="predicted"/>
<protein>
    <recommendedName>
        <fullName evidence="3">AMP-binding enzyme</fullName>
    </recommendedName>
</protein>
<evidence type="ECO:0008006" key="3">
    <source>
        <dbReference type="Google" id="ProtNLM"/>
    </source>
</evidence>
<gene>
    <name evidence="1" type="ORF">HGA15_30850</name>
</gene>
<dbReference type="EMBL" id="JAAXOT010000023">
    <property type="protein sequence ID" value="NKY60461.1"/>
    <property type="molecule type" value="Genomic_DNA"/>
</dbReference>
<dbReference type="Proteomes" id="UP000570678">
    <property type="component" value="Unassembled WGS sequence"/>
</dbReference>
<sequence length="234" mass="25500">MSRQSMVEATGRIAAAPIYGIVSLEIGGELLEYEVSWDDAERDFRWALDIIRRAGIGPGDHILCATPNHELPWTGPFIRAFREVGAVFIPVEQHGWDAPRFTSVLNRLPITVIFGLWPETVAAVAAQNPDLREFFAKPRIIWARPDAVGELEQAGIECLPFVTLGPALGLGLPGGEGVYVDGDQWILRSEHGQIVVSSGATRSTELRDVATGFSGKAEKSGSDWVIRPGIRTNS</sequence>
<evidence type="ECO:0000313" key="1">
    <source>
        <dbReference type="EMBL" id="NKY60461.1"/>
    </source>
</evidence>
<organism evidence="1 2">
    <name type="scientific">Nocardia flavorosea</name>
    <dbReference type="NCBI Taxonomy" id="53429"/>
    <lineage>
        <taxon>Bacteria</taxon>
        <taxon>Bacillati</taxon>
        <taxon>Actinomycetota</taxon>
        <taxon>Actinomycetes</taxon>
        <taxon>Mycobacteriales</taxon>
        <taxon>Nocardiaceae</taxon>
        <taxon>Nocardia</taxon>
    </lineage>
</organism>
<name>A0A846YS04_9NOCA</name>
<keyword evidence="2" id="KW-1185">Reference proteome</keyword>
<comment type="caution">
    <text evidence="1">The sequence shown here is derived from an EMBL/GenBank/DDBJ whole genome shotgun (WGS) entry which is preliminary data.</text>
</comment>
<reference evidence="1 2" key="1">
    <citation type="submission" date="2020-04" db="EMBL/GenBank/DDBJ databases">
        <title>MicrobeNet Type strains.</title>
        <authorList>
            <person name="Nicholson A.C."/>
        </authorList>
    </citation>
    <scope>NUCLEOTIDE SEQUENCE [LARGE SCALE GENOMIC DNA]</scope>
    <source>
        <strain evidence="1 2">JCM 3332</strain>
    </source>
</reference>
<dbReference type="RefSeq" id="WP_157117229.1">
    <property type="nucleotide sequence ID" value="NZ_JAAXOT010000023.1"/>
</dbReference>
<evidence type="ECO:0000313" key="2">
    <source>
        <dbReference type="Proteomes" id="UP000570678"/>
    </source>
</evidence>